<dbReference type="HOGENOM" id="CLU_3186953_0_0_10"/>
<dbReference type="AlphaFoldDB" id="C6Y0B9"/>
<accession>C6Y0B9</accession>
<dbReference type="KEGG" id="phe:Phep_2628"/>
<dbReference type="STRING" id="485917.Phep_2628"/>
<keyword evidence="3" id="KW-1185">Reference proteome</keyword>
<dbReference type="Proteomes" id="UP000000852">
    <property type="component" value="Chromosome"/>
</dbReference>
<reference evidence="2 3" key="1">
    <citation type="journal article" date="2009" name="Stand. Genomic Sci.">
        <title>Complete genome sequence of Pedobacter heparinus type strain (HIM 762-3).</title>
        <authorList>
            <person name="Han C."/>
            <person name="Spring S."/>
            <person name="Lapidus A."/>
            <person name="Del Rio T.G."/>
            <person name="Tice H."/>
            <person name="Copeland A."/>
            <person name="Cheng J.F."/>
            <person name="Lucas S."/>
            <person name="Chen F."/>
            <person name="Nolan M."/>
            <person name="Bruce D."/>
            <person name="Goodwin L."/>
            <person name="Pitluck S."/>
            <person name="Ivanova N."/>
            <person name="Mavromatis K."/>
            <person name="Mikhailova N."/>
            <person name="Pati A."/>
            <person name="Chen A."/>
            <person name="Palaniappan K."/>
            <person name="Land M."/>
            <person name="Hauser L."/>
            <person name="Chang Y.J."/>
            <person name="Jeffries C.C."/>
            <person name="Saunders E."/>
            <person name="Chertkov O."/>
            <person name="Brettin T."/>
            <person name="Goker M."/>
            <person name="Rohde M."/>
            <person name="Bristow J."/>
            <person name="Eisen J.A."/>
            <person name="Markowitz V."/>
            <person name="Hugenholtz P."/>
            <person name="Kyrpides N.C."/>
            <person name="Klenk H.P."/>
            <person name="Detter J.C."/>
        </authorList>
    </citation>
    <scope>NUCLEOTIDE SEQUENCE [LARGE SCALE GENOMIC DNA]</scope>
    <source>
        <strain evidence="3">ATCC 13125 / DSM 2366 / CIP 104194 / JCM 7457 / NBRC 12017 / NCIMB 9290 / NRRL B-14731 / HIM 762-3</strain>
    </source>
</reference>
<keyword evidence="1" id="KW-0812">Transmembrane</keyword>
<proteinExistence type="predicted"/>
<keyword evidence="1" id="KW-1133">Transmembrane helix</keyword>
<sequence>MFALEQAQAQFNIKSYIITSIIGGLVTSIIFSLIISAFTKSKTKLT</sequence>
<feature type="transmembrane region" description="Helical" evidence="1">
    <location>
        <begin position="16"/>
        <end position="38"/>
    </location>
</feature>
<organism evidence="2 3">
    <name type="scientific">Pedobacter heparinus (strain ATCC 13125 / DSM 2366 / CIP 104194 / JCM 7457 / NBRC 12017 / NCIMB 9290 / NRRL B-14731 / HIM 762-3)</name>
    <dbReference type="NCBI Taxonomy" id="485917"/>
    <lineage>
        <taxon>Bacteria</taxon>
        <taxon>Pseudomonadati</taxon>
        <taxon>Bacteroidota</taxon>
        <taxon>Sphingobacteriia</taxon>
        <taxon>Sphingobacteriales</taxon>
        <taxon>Sphingobacteriaceae</taxon>
        <taxon>Pedobacter</taxon>
    </lineage>
</organism>
<dbReference type="EMBL" id="CP001681">
    <property type="protein sequence ID" value="ACU04831.1"/>
    <property type="molecule type" value="Genomic_DNA"/>
</dbReference>
<evidence type="ECO:0000313" key="3">
    <source>
        <dbReference type="Proteomes" id="UP000000852"/>
    </source>
</evidence>
<name>C6Y0B9_PEDHD</name>
<evidence type="ECO:0000256" key="1">
    <source>
        <dbReference type="SAM" id="Phobius"/>
    </source>
</evidence>
<keyword evidence="1" id="KW-0472">Membrane</keyword>
<protein>
    <submittedName>
        <fullName evidence="2">Uncharacterized protein</fullName>
    </submittedName>
</protein>
<evidence type="ECO:0000313" key="2">
    <source>
        <dbReference type="EMBL" id="ACU04831.1"/>
    </source>
</evidence>
<gene>
    <name evidence="2" type="ordered locus">Phep_2628</name>
</gene>